<keyword evidence="1" id="KW-0812">Transmembrane</keyword>
<organism evidence="3 4">
    <name type="scientific">Enterobacter cloacae</name>
    <dbReference type="NCBI Taxonomy" id="550"/>
    <lineage>
        <taxon>Bacteria</taxon>
        <taxon>Pseudomonadati</taxon>
        <taxon>Pseudomonadota</taxon>
        <taxon>Gammaproteobacteria</taxon>
        <taxon>Enterobacterales</taxon>
        <taxon>Enterobacteriaceae</taxon>
        <taxon>Enterobacter</taxon>
        <taxon>Enterobacter cloacae complex</taxon>
    </lineage>
</organism>
<sequence>MKRHLFLLAGLMAVSPFALAMDAEYVVMGGFSTIVNAFTRVKLIFNDNQYASMVTAFVVMGMLSALLLKSAKGGYEYLETGKAQMGMGWLGLTMLGTIVYFGLVQPKRHYPYLRSEPQPVSGCKRHTRFSHFNCWRYQSGIPGFC</sequence>
<evidence type="ECO:0000256" key="1">
    <source>
        <dbReference type="SAM" id="Phobius"/>
    </source>
</evidence>
<keyword evidence="2" id="KW-0732">Signal</keyword>
<feature type="transmembrane region" description="Helical" evidence="1">
    <location>
        <begin position="50"/>
        <end position="68"/>
    </location>
</feature>
<feature type="transmembrane region" description="Helical" evidence="1">
    <location>
        <begin position="89"/>
        <end position="106"/>
    </location>
</feature>
<evidence type="ECO:0000313" key="4">
    <source>
        <dbReference type="Proteomes" id="UP000255106"/>
    </source>
</evidence>
<proteinExistence type="predicted"/>
<feature type="signal peptide" evidence="2">
    <location>
        <begin position="1"/>
        <end position="20"/>
    </location>
</feature>
<dbReference type="AlphaFoldDB" id="A0A377LN91"/>
<dbReference type="EMBL" id="UGJB01000002">
    <property type="protein sequence ID" value="STQ07508.1"/>
    <property type="molecule type" value="Genomic_DNA"/>
</dbReference>
<dbReference type="Proteomes" id="UP000255106">
    <property type="component" value="Unassembled WGS sequence"/>
</dbReference>
<accession>A0A377LN91</accession>
<protein>
    <submittedName>
        <fullName evidence="3">Uncharacterized protein</fullName>
    </submittedName>
</protein>
<name>A0A377LN91_ENTCL</name>
<evidence type="ECO:0000256" key="2">
    <source>
        <dbReference type="SAM" id="SignalP"/>
    </source>
</evidence>
<keyword evidence="1" id="KW-1133">Transmembrane helix</keyword>
<gene>
    <name evidence="3" type="ORF">NCTC10005_00135</name>
</gene>
<feature type="chain" id="PRO_5017052526" evidence="2">
    <location>
        <begin position="21"/>
        <end position="145"/>
    </location>
</feature>
<reference evidence="3 4" key="1">
    <citation type="submission" date="2018-06" db="EMBL/GenBank/DDBJ databases">
        <authorList>
            <consortium name="Pathogen Informatics"/>
            <person name="Doyle S."/>
        </authorList>
    </citation>
    <scope>NUCLEOTIDE SEQUENCE [LARGE SCALE GENOMIC DNA]</scope>
    <source>
        <strain evidence="3 4">NCTC10005</strain>
    </source>
</reference>
<evidence type="ECO:0000313" key="3">
    <source>
        <dbReference type="EMBL" id="STQ07508.1"/>
    </source>
</evidence>
<keyword evidence="1" id="KW-0472">Membrane</keyword>